<reference evidence="5 6" key="1">
    <citation type="submission" date="2021-01" db="EMBL/GenBank/DDBJ databases">
        <title>Actinoplanes sp. nov. LDG1-06 isolated from lichen.</title>
        <authorList>
            <person name="Saeng-In P."/>
            <person name="Phongsopitanun W."/>
            <person name="Kanchanasin P."/>
            <person name="Yuki M."/>
            <person name="Kudo T."/>
            <person name="Ohkuma M."/>
            <person name="Tanasupawat S."/>
        </authorList>
    </citation>
    <scope>NUCLEOTIDE SEQUENCE [LARGE SCALE GENOMIC DNA]</scope>
    <source>
        <strain evidence="5 6">LDG1-06</strain>
    </source>
</reference>
<dbReference type="EMBL" id="JAENHP010000004">
    <property type="protein sequence ID" value="MBM2617132.1"/>
    <property type="molecule type" value="Genomic_DNA"/>
</dbReference>
<accession>A0ABS2ABD3</accession>
<dbReference type="Gene3D" id="2.150.10.10">
    <property type="entry name" value="Serralysin-like metalloprotease, C-terminal"/>
    <property type="match status" value="3"/>
</dbReference>
<proteinExistence type="predicted"/>
<dbReference type="PANTHER" id="PTHR38340:SF1">
    <property type="entry name" value="S-LAYER PROTEIN"/>
    <property type="match status" value="1"/>
</dbReference>
<sequence>MKRTGVIVASVVAGVASVAAPASAAATPGVVLVVASEIVRYNAGNQAHNVVFTRSGRTVTVDDVVAIRAGAGCSAVSGDRTKVRCTTPVEPLWVQAFLGDRNDTVVNRTDLAMSADGGNGNDRITGGPRGDRLRGSDGNDAIWGLGGDDYLSDQSGTNALSGGDGDDSVFGGEGNDRIYGGNGNDTINGYVGNDIEDGGPGDDVFSQNADPWKSDADAFVGGSGFDTVSYELRAKPVAADPDAVKGDDGAAGEHDTLGTSIEAVTGGRGNDRLIGSVRDEEFRGGPGNDVIAAGGGDDHLWGDSGNDYLNGASGSDTVNGGPGSDTCIPDAADTFAECEK</sequence>
<evidence type="ECO:0000256" key="1">
    <source>
        <dbReference type="ARBA" id="ARBA00004613"/>
    </source>
</evidence>
<evidence type="ECO:0000313" key="6">
    <source>
        <dbReference type="Proteomes" id="UP000632138"/>
    </source>
</evidence>
<dbReference type="Pfam" id="PF00353">
    <property type="entry name" value="HemolysinCabind"/>
    <property type="match status" value="4"/>
</dbReference>
<evidence type="ECO:0000256" key="4">
    <source>
        <dbReference type="SAM" id="SignalP"/>
    </source>
</evidence>
<comment type="caution">
    <text evidence="5">The sequence shown here is derived from an EMBL/GenBank/DDBJ whole genome shotgun (WGS) entry which is preliminary data.</text>
</comment>
<evidence type="ECO:0000313" key="5">
    <source>
        <dbReference type="EMBL" id="MBM2617132.1"/>
    </source>
</evidence>
<name>A0ABS2ABD3_9ACTN</name>
<dbReference type="InterPro" id="IPR011049">
    <property type="entry name" value="Serralysin-like_metalloprot_C"/>
</dbReference>
<gene>
    <name evidence="5" type="ORF">JIG36_16385</name>
</gene>
<dbReference type="PRINTS" id="PR00313">
    <property type="entry name" value="CABNDNGRPT"/>
</dbReference>
<protein>
    <submittedName>
        <fullName evidence="5">Calcium-binding protein</fullName>
    </submittedName>
</protein>
<dbReference type="SUPFAM" id="SSF51120">
    <property type="entry name" value="beta-Roll"/>
    <property type="match status" value="2"/>
</dbReference>
<keyword evidence="6" id="KW-1185">Reference proteome</keyword>
<feature type="region of interest" description="Disordered" evidence="3">
    <location>
        <begin position="112"/>
        <end position="138"/>
    </location>
</feature>
<evidence type="ECO:0000256" key="2">
    <source>
        <dbReference type="ARBA" id="ARBA00022525"/>
    </source>
</evidence>
<dbReference type="RefSeq" id="WP_203377126.1">
    <property type="nucleotide sequence ID" value="NZ_JAENHP010000004.1"/>
</dbReference>
<comment type="subcellular location">
    <subcellularLocation>
        <location evidence="1">Secreted</location>
    </subcellularLocation>
</comment>
<dbReference type="Proteomes" id="UP000632138">
    <property type="component" value="Unassembled WGS sequence"/>
</dbReference>
<dbReference type="InterPro" id="IPR001343">
    <property type="entry name" value="Hemolysn_Ca-bd"/>
</dbReference>
<feature type="chain" id="PRO_5045442413" evidence="4">
    <location>
        <begin position="25"/>
        <end position="340"/>
    </location>
</feature>
<feature type="signal peptide" evidence="4">
    <location>
        <begin position="1"/>
        <end position="24"/>
    </location>
</feature>
<dbReference type="PANTHER" id="PTHR38340">
    <property type="entry name" value="S-LAYER PROTEIN"/>
    <property type="match status" value="1"/>
</dbReference>
<evidence type="ECO:0000256" key="3">
    <source>
        <dbReference type="SAM" id="MobiDB-lite"/>
    </source>
</evidence>
<dbReference type="InterPro" id="IPR050557">
    <property type="entry name" value="RTX_toxin/Mannuronan_C5-epim"/>
</dbReference>
<keyword evidence="4" id="KW-0732">Signal</keyword>
<organism evidence="5 6">
    <name type="scientific">Paractinoplanes ovalisporus</name>
    <dbReference type="NCBI Taxonomy" id="2810368"/>
    <lineage>
        <taxon>Bacteria</taxon>
        <taxon>Bacillati</taxon>
        <taxon>Actinomycetota</taxon>
        <taxon>Actinomycetes</taxon>
        <taxon>Micromonosporales</taxon>
        <taxon>Micromonosporaceae</taxon>
        <taxon>Paractinoplanes</taxon>
    </lineage>
</organism>
<keyword evidence="2" id="KW-0964">Secreted</keyword>